<dbReference type="OrthoDB" id="200338at2157"/>
<evidence type="ECO:0000256" key="1">
    <source>
        <dbReference type="SAM" id="Phobius"/>
    </source>
</evidence>
<proteinExistence type="predicted"/>
<dbReference type="AlphaFoldDB" id="A0A1G8S5F6"/>
<feature type="transmembrane region" description="Helical" evidence="1">
    <location>
        <begin position="72"/>
        <end position="91"/>
    </location>
</feature>
<evidence type="ECO:0000313" key="3">
    <source>
        <dbReference type="Proteomes" id="UP000198856"/>
    </source>
</evidence>
<keyword evidence="1" id="KW-0472">Membrane</keyword>
<dbReference type="EMBL" id="FNFC01000001">
    <property type="protein sequence ID" value="SDJ24411.1"/>
    <property type="molecule type" value="Genomic_DNA"/>
</dbReference>
<evidence type="ECO:0008006" key="4">
    <source>
        <dbReference type="Google" id="ProtNLM"/>
    </source>
</evidence>
<name>A0A1G8S5F6_9EURY</name>
<keyword evidence="1" id="KW-1133">Transmembrane helix</keyword>
<dbReference type="RefSeq" id="WP_092698679.1">
    <property type="nucleotide sequence ID" value="NZ_FNFC01000001.1"/>
</dbReference>
<reference evidence="2 3" key="1">
    <citation type="submission" date="2016-10" db="EMBL/GenBank/DDBJ databases">
        <authorList>
            <person name="de Groot N.N."/>
        </authorList>
    </citation>
    <scope>NUCLEOTIDE SEQUENCE [LARGE SCALE GENOMIC DNA]</scope>
    <source>
        <strain evidence="2 3">IBRC-M10015</strain>
    </source>
</reference>
<evidence type="ECO:0000313" key="2">
    <source>
        <dbReference type="EMBL" id="SDJ24411.1"/>
    </source>
</evidence>
<sequence length="155" mass="16700">MLFPTHLAAAGLFSRASDLSPLWLVIGAAMPDLVDKPLGLFGITTLFHSVGHAGLVVVVALVPIVLSSRGGLALATGWVSHLVLDAVHVIVNGRASDALFLFWPVVRPPDPPAIPPGSFFWYYLGTPSFYLELLIWGILGTVAVRIARHRLERTD</sequence>
<feature type="transmembrane region" description="Helical" evidence="1">
    <location>
        <begin position="120"/>
        <end position="144"/>
    </location>
</feature>
<dbReference type="STRING" id="890420.SAMN05216226_101294"/>
<dbReference type="Proteomes" id="UP000198856">
    <property type="component" value="Unassembled WGS sequence"/>
</dbReference>
<organism evidence="2 3">
    <name type="scientific">Halovenus aranensis</name>
    <dbReference type="NCBI Taxonomy" id="890420"/>
    <lineage>
        <taxon>Archaea</taxon>
        <taxon>Methanobacteriati</taxon>
        <taxon>Methanobacteriota</taxon>
        <taxon>Stenosarchaea group</taxon>
        <taxon>Halobacteria</taxon>
        <taxon>Halobacteriales</taxon>
        <taxon>Haloarculaceae</taxon>
        <taxon>Halovenus</taxon>
    </lineage>
</organism>
<gene>
    <name evidence="2" type="ORF">SAMN05216226_101294</name>
</gene>
<feature type="transmembrane region" description="Helical" evidence="1">
    <location>
        <begin position="40"/>
        <end position="65"/>
    </location>
</feature>
<accession>A0A1G8S5F6</accession>
<protein>
    <recommendedName>
        <fullName evidence="4">LexA-binding, inner membrane-associated hydrolase</fullName>
    </recommendedName>
</protein>
<keyword evidence="1" id="KW-0812">Transmembrane</keyword>
<keyword evidence="3" id="KW-1185">Reference proteome</keyword>